<dbReference type="EMBL" id="CP000880">
    <property type="protein sequence ID" value="ABX20853.1"/>
    <property type="molecule type" value="Genomic_DNA"/>
</dbReference>
<sequence length="38" mass="3991">MACVTFLTIQAAMATTPAFVLALKGKTQINDMLAGYGQ</sequence>
<proteinExistence type="predicted"/>
<name>A9MMI4_SALAR</name>
<organism evidence="1 2">
    <name type="scientific">Salmonella arizonae (strain ATCC BAA-731 / CDC346-86 / RSK2980)</name>
    <dbReference type="NCBI Taxonomy" id="41514"/>
    <lineage>
        <taxon>Bacteria</taxon>
        <taxon>Pseudomonadati</taxon>
        <taxon>Pseudomonadota</taxon>
        <taxon>Gammaproteobacteria</taxon>
        <taxon>Enterobacterales</taxon>
        <taxon>Enterobacteriaceae</taxon>
        <taxon>Salmonella</taxon>
    </lineage>
</organism>
<reference evidence="1 2" key="1">
    <citation type="submission" date="2007-11" db="EMBL/GenBank/DDBJ databases">
        <authorList>
            <consortium name="The Salmonella enterica serovar Arizonae Genome Sequencing Project"/>
            <person name="McClelland M."/>
            <person name="Sanderson E.K."/>
            <person name="Porwollik S."/>
            <person name="Spieth J."/>
            <person name="Clifton W.S."/>
            <person name="Fulton R."/>
            <person name="Chunyan W."/>
            <person name="Wollam A."/>
            <person name="Shah N."/>
            <person name="Pepin K."/>
            <person name="Bhonagiri V."/>
            <person name="Nash W."/>
            <person name="Johnson M."/>
            <person name="Thiruvilangam P."/>
            <person name="Wilson R."/>
        </authorList>
    </citation>
    <scope>NUCLEOTIDE SEQUENCE [LARGE SCALE GENOMIC DNA]</scope>
    <source>
        <strain evidence="2">ATCC BAA-731 / CDC346-86 / RSK2980</strain>
    </source>
</reference>
<keyword evidence="2" id="KW-1185">Reference proteome</keyword>
<dbReference type="Proteomes" id="UP000002084">
    <property type="component" value="Chromosome"/>
</dbReference>
<gene>
    <name evidence="1" type="ordered locus">SARI_00940</name>
</gene>
<protein>
    <submittedName>
        <fullName evidence="1">Uncharacterized protein</fullName>
    </submittedName>
</protein>
<dbReference type="HOGENOM" id="CLU_3332622_0_0_6"/>
<evidence type="ECO:0000313" key="1">
    <source>
        <dbReference type="EMBL" id="ABX20853.1"/>
    </source>
</evidence>
<evidence type="ECO:0000313" key="2">
    <source>
        <dbReference type="Proteomes" id="UP000002084"/>
    </source>
</evidence>
<accession>A9MMI4</accession>
<dbReference type="KEGG" id="ses:SARI_00940"/>
<dbReference type="AlphaFoldDB" id="A9MMI4"/>